<evidence type="ECO:0000256" key="1">
    <source>
        <dbReference type="SAM" id="SignalP"/>
    </source>
</evidence>
<organism evidence="2">
    <name type="scientific">Anopheles darlingi</name>
    <name type="common">Mosquito</name>
    <dbReference type="NCBI Taxonomy" id="43151"/>
    <lineage>
        <taxon>Eukaryota</taxon>
        <taxon>Metazoa</taxon>
        <taxon>Ecdysozoa</taxon>
        <taxon>Arthropoda</taxon>
        <taxon>Hexapoda</taxon>
        <taxon>Insecta</taxon>
        <taxon>Pterygota</taxon>
        <taxon>Neoptera</taxon>
        <taxon>Endopterygota</taxon>
        <taxon>Diptera</taxon>
        <taxon>Nematocera</taxon>
        <taxon>Culicoidea</taxon>
        <taxon>Culicidae</taxon>
        <taxon>Anophelinae</taxon>
        <taxon>Anopheles</taxon>
    </lineage>
</organism>
<evidence type="ECO:0000313" key="2">
    <source>
        <dbReference type="EMBL" id="MBW77198.1"/>
    </source>
</evidence>
<accession>A0A2M4DJ58</accession>
<proteinExistence type="predicted"/>
<feature type="signal peptide" evidence="1">
    <location>
        <begin position="1"/>
        <end position="18"/>
    </location>
</feature>
<sequence>MVAIFSSFFLSSIYWCQALGPLFCKLPFPFQSKTVDGRPTQRTTQHPGKPLSVAHLSVVFVLAVVDRAALEVPDQSNAAPPVAARSEQREVCTCYY</sequence>
<name>A0A2M4DJ58_ANODA</name>
<dbReference type="AlphaFoldDB" id="A0A2M4DJ58"/>
<feature type="chain" id="PRO_5014676078" evidence="1">
    <location>
        <begin position="19"/>
        <end position="96"/>
    </location>
</feature>
<keyword evidence="1" id="KW-0732">Signal</keyword>
<dbReference type="EMBL" id="GGFL01013020">
    <property type="protein sequence ID" value="MBW77198.1"/>
    <property type="molecule type" value="Transcribed_RNA"/>
</dbReference>
<protein>
    <submittedName>
        <fullName evidence="2">Putative secreted protein</fullName>
    </submittedName>
</protein>
<reference evidence="2" key="1">
    <citation type="submission" date="2018-01" db="EMBL/GenBank/DDBJ databases">
        <title>An insight into the sialome of Amazonian anophelines.</title>
        <authorList>
            <person name="Ribeiro J.M."/>
            <person name="Scarpassa V."/>
            <person name="Calvo E."/>
        </authorList>
    </citation>
    <scope>NUCLEOTIDE SEQUENCE</scope>
</reference>